<dbReference type="Gene3D" id="3.30.300.30">
    <property type="match status" value="1"/>
</dbReference>
<proteinExistence type="predicted"/>
<dbReference type="InterPro" id="IPR000873">
    <property type="entry name" value="AMP-dep_synth/lig_dom"/>
</dbReference>
<evidence type="ECO:0000313" key="4">
    <source>
        <dbReference type="Proteomes" id="UP000018679"/>
    </source>
</evidence>
<dbReference type="PANTHER" id="PTHR43201">
    <property type="entry name" value="ACYL-COA SYNTHETASE"/>
    <property type="match status" value="1"/>
</dbReference>
<dbReference type="Proteomes" id="UP000018679">
    <property type="component" value="Unassembled WGS sequence"/>
</dbReference>
<evidence type="ECO:0000313" key="3">
    <source>
        <dbReference type="EMBL" id="ETH33003.1"/>
    </source>
</evidence>
<dbReference type="InterPro" id="IPR045851">
    <property type="entry name" value="AMP-bd_C_sf"/>
</dbReference>
<dbReference type="Pfam" id="PF00501">
    <property type="entry name" value="AMP-binding"/>
    <property type="match status" value="1"/>
</dbReference>
<comment type="caution">
    <text evidence="3">The sequence shown here is derived from an EMBL/GenBank/DDBJ whole genome shotgun (WGS) entry which is preliminary data.</text>
</comment>
<dbReference type="GO" id="GO:0031956">
    <property type="term" value="F:medium-chain fatty acid-CoA ligase activity"/>
    <property type="evidence" value="ECO:0007669"/>
    <property type="project" value="TreeGrafter"/>
</dbReference>
<name>A0AAI9J5B7_BORPT</name>
<dbReference type="EMBL" id="AXSB02000003">
    <property type="protein sequence ID" value="ETH33003.1"/>
    <property type="molecule type" value="Genomic_DNA"/>
</dbReference>
<feature type="domain" description="AMP-dependent synthetase/ligase" evidence="1">
    <location>
        <begin position="19"/>
        <end position="363"/>
    </location>
</feature>
<dbReference type="AlphaFoldDB" id="A0AAI9J5B7"/>
<dbReference type="GO" id="GO:0006631">
    <property type="term" value="P:fatty acid metabolic process"/>
    <property type="evidence" value="ECO:0007669"/>
    <property type="project" value="TreeGrafter"/>
</dbReference>
<dbReference type="Gene3D" id="3.40.50.12780">
    <property type="entry name" value="N-terminal domain of ligase-like"/>
    <property type="match status" value="1"/>
</dbReference>
<dbReference type="PROSITE" id="PS00455">
    <property type="entry name" value="AMP_BINDING"/>
    <property type="match status" value="1"/>
</dbReference>
<dbReference type="PANTHER" id="PTHR43201:SF32">
    <property type="entry name" value="2-SUCCINYLBENZOATE--COA LIGASE, CHLOROPLASTIC_PEROXISOMAL"/>
    <property type="match status" value="1"/>
</dbReference>
<dbReference type="InterPro" id="IPR020845">
    <property type="entry name" value="AMP-binding_CS"/>
</dbReference>
<protein>
    <submittedName>
        <fullName evidence="3">AMP-binding enzyme</fullName>
    </submittedName>
</protein>
<dbReference type="SUPFAM" id="SSF56801">
    <property type="entry name" value="Acetyl-CoA synthetase-like"/>
    <property type="match status" value="1"/>
</dbReference>
<evidence type="ECO:0000259" key="1">
    <source>
        <dbReference type="Pfam" id="PF00501"/>
    </source>
</evidence>
<organism evidence="3 4">
    <name type="scientific">Bordetella pertussis CHLA-26</name>
    <dbReference type="NCBI Taxonomy" id="1331284"/>
    <lineage>
        <taxon>Bacteria</taxon>
        <taxon>Pseudomonadati</taxon>
        <taxon>Pseudomonadota</taxon>
        <taxon>Betaproteobacteria</taxon>
        <taxon>Burkholderiales</taxon>
        <taxon>Alcaligenaceae</taxon>
        <taxon>Bordetella</taxon>
    </lineage>
</organism>
<evidence type="ECO:0000259" key="2">
    <source>
        <dbReference type="Pfam" id="PF13193"/>
    </source>
</evidence>
<gene>
    <name evidence="3" type="ORF">L566_1177</name>
</gene>
<reference evidence="3 4" key="1">
    <citation type="journal article" date="2013" name="Genome Announc.">
        <title>Genome Sequences of 28 Bordetella pertussis U.S. Outbreak Strains Dating from 2010 to 2012.</title>
        <authorList>
            <person name="Harvill E.T."/>
            <person name="Goodfield L.L."/>
            <person name="Ivanov Y."/>
            <person name="Meyer J.A."/>
            <person name="Newth C."/>
            <person name="Cassiday P."/>
            <person name="Tondella M.L."/>
            <person name="Liao P."/>
            <person name="Zimmerman J."/>
            <person name="Meert K."/>
            <person name="Wessel D."/>
            <person name="Berger J."/>
            <person name="Dean J.M."/>
            <person name="Holubkov R."/>
            <person name="Burr J."/>
            <person name="Liu T."/>
            <person name="Brinkac L."/>
            <person name="Kim M."/>
            <person name="Losada L."/>
        </authorList>
    </citation>
    <scope>NUCLEOTIDE SEQUENCE [LARGE SCALE GENOMIC DNA]</scope>
    <source>
        <strain evidence="3 4">CHLA-26</strain>
    </source>
</reference>
<sequence>MPFTGEIMSLNLGQLTDPNKNPAAIALIDCLDHEAPRIYTHGDLDRLANACARGLLRKGLKTGDAVALMGINRAEFLIAYLGIMRAGMVAVPVNYKLAPDTLSFLLQDCQARLAFVDKPRAALAPAGLDTVRFDTAQWDEFLDPGPFETYAPPLRTTAMILYTSGSTGRLKGVQLSHDGQLWTIRSRFLNRKDFDDERFIVAAPMFHMNALANCKFALAAHASIVLLPQFDTHRFIEALGRHEVTWITSVPTMMALVVKEKQALAQIDTARVRYIRMGSAPATDQLYEAVRRAFPNAAIAGGYGTTEAGPIVFGPTQGRALPGGGGLGWVLPDVEVRLVDAQGRDADEGELWMRTPANMLGYLNLPDKTRQVLTEDGWYISGDVFRRDSDGCYYFIGRADDMFNCGGENIYPGEIEQVIERLPAVMQACVVPVADEIKGHKPVAFVVLQRGMSLSEQDVKSYVLANAPAYQHPRRVFFVESLPLAATSKVDRRAQAEA</sequence>
<dbReference type="InterPro" id="IPR042099">
    <property type="entry name" value="ANL_N_sf"/>
</dbReference>
<dbReference type="Pfam" id="PF13193">
    <property type="entry name" value="AMP-binding_C"/>
    <property type="match status" value="1"/>
</dbReference>
<dbReference type="InterPro" id="IPR025110">
    <property type="entry name" value="AMP-bd_C"/>
</dbReference>
<accession>A0AAI9J5B7</accession>
<feature type="domain" description="AMP-binding enzyme C-terminal" evidence="2">
    <location>
        <begin position="414"/>
        <end position="489"/>
    </location>
</feature>